<dbReference type="AlphaFoldDB" id="A0A1E1K0W5"/>
<keyword evidence="2" id="KW-1185">Reference proteome</keyword>
<evidence type="ECO:0000313" key="2">
    <source>
        <dbReference type="Proteomes" id="UP000178912"/>
    </source>
</evidence>
<reference evidence="2" key="1">
    <citation type="submission" date="2016-03" db="EMBL/GenBank/DDBJ databases">
        <authorList>
            <person name="Guldener U."/>
        </authorList>
    </citation>
    <scope>NUCLEOTIDE SEQUENCE [LARGE SCALE GENOMIC DNA]</scope>
    <source>
        <strain evidence="2">04CH-RAC-A.6.1</strain>
    </source>
</reference>
<protein>
    <submittedName>
        <fullName evidence="1">Uncharacterized protein</fullName>
    </submittedName>
</protein>
<name>A0A1E1K0W5_9HELO</name>
<sequence>MLAIKYPLALIAGISVLVLKRGIIANDMVNADSKGSLLESTVQGWSSSNGQGIFGAVPILTASNALESAIRTASMHAEQSSRLIDEQAKSFAKKPDFLSVGALPIARKSTTSLTDAQDKYSISLINITPPSNKVEGERDKADFDILFSDAAET</sequence>
<gene>
    <name evidence="1" type="ORF">RAG0_02234</name>
</gene>
<proteinExistence type="predicted"/>
<dbReference type="Proteomes" id="UP000178912">
    <property type="component" value="Unassembled WGS sequence"/>
</dbReference>
<accession>A0A1E1K0W5</accession>
<organism evidence="1 2">
    <name type="scientific">Rhynchosporium agropyri</name>
    <dbReference type="NCBI Taxonomy" id="914238"/>
    <lineage>
        <taxon>Eukaryota</taxon>
        <taxon>Fungi</taxon>
        <taxon>Dikarya</taxon>
        <taxon>Ascomycota</taxon>
        <taxon>Pezizomycotina</taxon>
        <taxon>Leotiomycetes</taxon>
        <taxon>Helotiales</taxon>
        <taxon>Ploettnerulaceae</taxon>
        <taxon>Rhynchosporium</taxon>
    </lineage>
</organism>
<dbReference type="EMBL" id="FJUX01000009">
    <property type="protein sequence ID" value="CZS91713.1"/>
    <property type="molecule type" value="Genomic_DNA"/>
</dbReference>
<dbReference type="OrthoDB" id="3485059at2759"/>
<evidence type="ECO:0000313" key="1">
    <source>
        <dbReference type="EMBL" id="CZS91713.1"/>
    </source>
</evidence>